<feature type="domain" description="HTH merR-type" evidence="6">
    <location>
        <begin position="1"/>
        <end position="72"/>
    </location>
</feature>
<evidence type="ECO:0000256" key="2">
    <source>
        <dbReference type="ARBA" id="ARBA00023015"/>
    </source>
</evidence>
<dbReference type="PANTHER" id="PTHR30204:SF69">
    <property type="entry name" value="MERR-FAMILY TRANSCRIPTIONAL REGULATOR"/>
    <property type="match status" value="1"/>
</dbReference>
<comment type="caution">
    <text evidence="7">The sequence shown here is derived from an EMBL/GenBank/DDBJ whole genome shotgun (WGS) entry which is preliminary data.</text>
</comment>
<accession>A0A2W5QI14</accession>
<proteinExistence type="predicted"/>
<keyword evidence="2" id="KW-0805">Transcription regulation</keyword>
<dbReference type="InterPro" id="IPR000551">
    <property type="entry name" value="MerR-type_HTH_dom"/>
</dbReference>
<evidence type="ECO:0000259" key="6">
    <source>
        <dbReference type="PROSITE" id="PS50937"/>
    </source>
</evidence>
<dbReference type="PROSITE" id="PS50937">
    <property type="entry name" value="HTH_MERR_2"/>
    <property type="match status" value="1"/>
</dbReference>
<reference evidence="7 8" key="1">
    <citation type="submission" date="2017-08" db="EMBL/GenBank/DDBJ databases">
        <title>Infants hospitalized years apart are colonized by the same room-sourced microbial strains.</title>
        <authorList>
            <person name="Brooks B."/>
            <person name="Olm M.R."/>
            <person name="Firek B.A."/>
            <person name="Baker R."/>
            <person name="Thomas B.C."/>
            <person name="Morowitz M.J."/>
            <person name="Banfield J.F."/>
        </authorList>
    </citation>
    <scope>NUCLEOTIDE SEQUENCE [LARGE SCALE GENOMIC DNA]</scope>
    <source>
        <strain evidence="7">S2_005_002_R2_33</strain>
    </source>
</reference>
<dbReference type="Proteomes" id="UP000249082">
    <property type="component" value="Unassembled WGS sequence"/>
</dbReference>
<dbReference type="CDD" id="cd00592">
    <property type="entry name" value="HTH_MerR-like"/>
    <property type="match status" value="1"/>
</dbReference>
<evidence type="ECO:0000313" key="8">
    <source>
        <dbReference type="Proteomes" id="UP000249082"/>
    </source>
</evidence>
<dbReference type="InterPro" id="IPR009061">
    <property type="entry name" value="DNA-bd_dom_put_sf"/>
</dbReference>
<keyword evidence="5" id="KW-0175">Coiled coil</keyword>
<feature type="coiled-coil region" evidence="5">
    <location>
        <begin position="84"/>
        <end position="111"/>
    </location>
</feature>
<evidence type="ECO:0000256" key="5">
    <source>
        <dbReference type="SAM" id="Coils"/>
    </source>
</evidence>
<sequence length="131" mass="14622">MLISQFARETGLSVDTVRFYINKSLLRPERSTKGGSNPYQVFSRDDVTAAQMIRLQQSLGYSLAEIGALAEEYRRGAGSDERTAEILRTQISRLEERRHELDAALAFLKAKVEWVEAGRLGASPQPGNYAC</sequence>
<evidence type="ECO:0000256" key="4">
    <source>
        <dbReference type="ARBA" id="ARBA00023163"/>
    </source>
</evidence>
<dbReference type="PANTHER" id="PTHR30204">
    <property type="entry name" value="REDOX-CYCLING DRUG-SENSING TRANSCRIPTIONAL ACTIVATOR SOXR"/>
    <property type="match status" value="1"/>
</dbReference>
<dbReference type="EMBL" id="QFPX01000026">
    <property type="protein sequence ID" value="PZQ51170.1"/>
    <property type="molecule type" value="Genomic_DNA"/>
</dbReference>
<dbReference type="Gene3D" id="1.10.1660.10">
    <property type="match status" value="1"/>
</dbReference>
<dbReference type="GO" id="GO:0003700">
    <property type="term" value="F:DNA-binding transcription factor activity"/>
    <property type="evidence" value="ECO:0007669"/>
    <property type="project" value="InterPro"/>
</dbReference>
<dbReference type="SMART" id="SM00422">
    <property type="entry name" value="HTH_MERR"/>
    <property type="match status" value="1"/>
</dbReference>
<dbReference type="AlphaFoldDB" id="A0A2W5QI14"/>
<dbReference type="SUPFAM" id="SSF46955">
    <property type="entry name" value="Putative DNA-binding domain"/>
    <property type="match status" value="1"/>
</dbReference>
<evidence type="ECO:0000256" key="1">
    <source>
        <dbReference type="ARBA" id="ARBA00022491"/>
    </source>
</evidence>
<keyword evidence="3" id="KW-0238">DNA-binding</keyword>
<dbReference type="InterPro" id="IPR047057">
    <property type="entry name" value="MerR_fam"/>
</dbReference>
<keyword evidence="1" id="KW-0678">Repressor</keyword>
<protein>
    <submittedName>
        <fullName evidence="7">MerR family transcriptional regulator</fullName>
    </submittedName>
</protein>
<name>A0A2W5QI14_9SPHN</name>
<organism evidence="7 8">
    <name type="scientific">Novosphingobium pentaromativorans</name>
    <dbReference type="NCBI Taxonomy" id="205844"/>
    <lineage>
        <taxon>Bacteria</taxon>
        <taxon>Pseudomonadati</taxon>
        <taxon>Pseudomonadota</taxon>
        <taxon>Alphaproteobacteria</taxon>
        <taxon>Sphingomonadales</taxon>
        <taxon>Sphingomonadaceae</taxon>
        <taxon>Novosphingobium</taxon>
    </lineage>
</organism>
<keyword evidence="4" id="KW-0804">Transcription</keyword>
<dbReference type="GO" id="GO:0003677">
    <property type="term" value="F:DNA binding"/>
    <property type="evidence" value="ECO:0007669"/>
    <property type="project" value="UniProtKB-KW"/>
</dbReference>
<gene>
    <name evidence="7" type="ORF">DI555_21210</name>
</gene>
<dbReference type="Pfam" id="PF13411">
    <property type="entry name" value="MerR_1"/>
    <property type="match status" value="1"/>
</dbReference>
<evidence type="ECO:0000313" key="7">
    <source>
        <dbReference type="EMBL" id="PZQ51170.1"/>
    </source>
</evidence>
<evidence type="ECO:0000256" key="3">
    <source>
        <dbReference type="ARBA" id="ARBA00023125"/>
    </source>
</evidence>